<evidence type="ECO:0000313" key="2">
    <source>
        <dbReference type="Proteomes" id="UP000621454"/>
    </source>
</evidence>
<proteinExistence type="predicted"/>
<dbReference type="Proteomes" id="UP000621454">
    <property type="component" value="Unassembled WGS sequence"/>
</dbReference>
<accession>A0A916T356</accession>
<sequence>MEWTIPSDKRPVVVRDRKAGGVMLTQGPVTVWLSAREAEHLALVLEEFVTADSDSR</sequence>
<comment type="caution">
    <text evidence="1">The sequence shown here is derived from an EMBL/GenBank/DDBJ whole genome shotgun (WGS) entry which is preliminary data.</text>
</comment>
<evidence type="ECO:0000313" key="1">
    <source>
        <dbReference type="EMBL" id="GGB26996.1"/>
    </source>
</evidence>
<protein>
    <submittedName>
        <fullName evidence="1">Uncharacterized protein</fullName>
    </submittedName>
</protein>
<dbReference type="EMBL" id="BMGC01000007">
    <property type="protein sequence ID" value="GGB26996.1"/>
    <property type="molecule type" value="Genomic_DNA"/>
</dbReference>
<gene>
    <name evidence="1" type="ORF">GCM10011489_13900</name>
</gene>
<name>A0A916T356_9ACTN</name>
<reference evidence="1" key="2">
    <citation type="submission" date="2020-09" db="EMBL/GenBank/DDBJ databases">
        <authorList>
            <person name="Sun Q."/>
            <person name="Zhou Y."/>
        </authorList>
    </citation>
    <scope>NUCLEOTIDE SEQUENCE</scope>
    <source>
        <strain evidence="1">CGMCC 1.12827</strain>
    </source>
</reference>
<reference evidence="1" key="1">
    <citation type="journal article" date="2014" name="Int. J. Syst. Evol. Microbiol.">
        <title>Complete genome sequence of Corynebacterium casei LMG S-19264T (=DSM 44701T), isolated from a smear-ripened cheese.</title>
        <authorList>
            <consortium name="US DOE Joint Genome Institute (JGI-PGF)"/>
            <person name="Walter F."/>
            <person name="Albersmeier A."/>
            <person name="Kalinowski J."/>
            <person name="Ruckert C."/>
        </authorList>
    </citation>
    <scope>NUCLEOTIDE SEQUENCE</scope>
    <source>
        <strain evidence="1">CGMCC 1.12827</strain>
    </source>
</reference>
<organism evidence="1 2">
    <name type="scientific">Gordonia jinhuaensis</name>
    <dbReference type="NCBI Taxonomy" id="1517702"/>
    <lineage>
        <taxon>Bacteria</taxon>
        <taxon>Bacillati</taxon>
        <taxon>Actinomycetota</taxon>
        <taxon>Actinomycetes</taxon>
        <taxon>Mycobacteriales</taxon>
        <taxon>Gordoniaceae</taxon>
        <taxon>Gordonia</taxon>
    </lineage>
</organism>
<keyword evidence="2" id="KW-1185">Reference proteome</keyword>
<dbReference type="AlphaFoldDB" id="A0A916T356"/>